<evidence type="ECO:0000256" key="11">
    <source>
        <dbReference type="RuleBase" id="RU368036"/>
    </source>
</evidence>
<evidence type="ECO:0000313" key="12">
    <source>
        <dbReference type="EMBL" id="CBH24009.1"/>
    </source>
</evidence>
<sequence length="608" mass="65007">MLGFPRPPPCAMSMRPTARILGCALLLVVGVFALPAWTSAPNASRPGSSSGTAGPAPVPEYAENGMVVSAKKRASQAGVSMLKKGGNAVDAAVATGFALAVVHPYAGNLGGGGFMVVRMPDGSVTTIDHREDAPSGATQDVYLDDDGNAVRQRSRRGYLASGVPGTVAGLLTALDEHGTLDRATVMAPAIRLAEEGFPLPHTMAEDLNDRYEAFAEFSATKKYFTKGRASAEYRAGERFVQSDLARTLKRIRDKGKAEFYEGRTASLIAEQFQANGGLIDAQDLAEYEAVERDPVTATYRGYEVHSMGPPSSGGVAIAQLLNAAEMRDIDQMGFNSSATAHYIGEAMRRVFADRAKWLGDPDHVEVPTEGLIQKDYMRERMASFDSSRITPTDSVRAGEPMLAGESMETSHYSVADSSGMAVSVTTTLNSGYGSKVMIDGAGFFMNNEMNDFVLKPGVPNQFGLSGTKRNLVAPDRRMVSSMSPTIVETPEGELSLVIGAPGGSTIITTTFQVIMNVIDHGMDIEQAVTAGRIHHQWKPRHLSHEEFALSRDAVRNLRARGWEVTEGVFGGIPRWGRAQGLRVTQSGDEGRVFYGGSDPRANGAAVGF</sequence>
<dbReference type="EC" id="3.4.19.13" evidence="11"/>
<dbReference type="InterPro" id="IPR000101">
    <property type="entry name" value="GGT_peptidase"/>
</dbReference>
<dbReference type="PRINTS" id="PR01210">
    <property type="entry name" value="GGTRANSPTASE"/>
</dbReference>
<dbReference type="SUPFAM" id="SSF56235">
    <property type="entry name" value="N-terminal nucleophile aminohydrolases (Ntn hydrolases)"/>
    <property type="match status" value="1"/>
</dbReference>
<keyword evidence="5 11" id="KW-0378">Hydrolase</keyword>
<dbReference type="HOGENOM" id="CLU_014813_0_3_10"/>
<dbReference type="InterPro" id="IPR043137">
    <property type="entry name" value="GGT_ssub_C"/>
</dbReference>
<dbReference type="InterPro" id="IPR051792">
    <property type="entry name" value="GGT_bact"/>
</dbReference>
<dbReference type="Gene3D" id="3.60.20.40">
    <property type="match status" value="1"/>
</dbReference>
<evidence type="ECO:0000256" key="1">
    <source>
        <dbReference type="ARBA" id="ARBA00001049"/>
    </source>
</evidence>
<evidence type="ECO:0000256" key="6">
    <source>
        <dbReference type="ARBA" id="ARBA00023145"/>
    </source>
</evidence>
<keyword evidence="7 11" id="KW-0012">Acyltransferase</keyword>
<evidence type="ECO:0000256" key="9">
    <source>
        <dbReference type="PIRSR" id="PIRSR600101-1"/>
    </source>
</evidence>
<evidence type="ECO:0000256" key="4">
    <source>
        <dbReference type="ARBA" id="ARBA00022679"/>
    </source>
</evidence>
<feature type="active site" description="Nucleophile" evidence="9">
    <location>
        <position position="409"/>
    </location>
</feature>
<protein>
    <recommendedName>
        <fullName evidence="11">Glutathione hydrolase proenzyme</fullName>
        <ecNumber evidence="11">2.3.2.2</ecNumber>
        <ecNumber evidence="11">3.4.19.13</ecNumber>
    </recommendedName>
    <component>
        <recommendedName>
            <fullName evidence="11">Glutathione hydrolase large chain</fullName>
        </recommendedName>
    </component>
    <component>
        <recommendedName>
            <fullName evidence="11">Glutathione hydrolase small chain</fullName>
        </recommendedName>
    </component>
</protein>
<dbReference type="GO" id="GO:0036374">
    <property type="term" value="F:glutathione hydrolase activity"/>
    <property type="evidence" value="ECO:0007669"/>
    <property type="project" value="UniProtKB-UniRule"/>
</dbReference>
<dbReference type="Gene3D" id="1.10.246.130">
    <property type="match status" value="1"/>
</dbReference>
<dbReference type="Pfam" id="PF01019">
    <property type="entry name" value="G_glu_transpept"/>
    <property type="match status" value="1"/>
</dbReference>
<reference evidence="12 13" key="1">
    <citation type="journal article" date="2010" name="ISME J.">
        <title>Fine-scale evolution: genomic, phenotypic and ecological differentiation in two coexisting Salinibacter ruber strains.</title>
        <authorList>
            <person name="Pena A."/>
            <person name="Teeling H."/>
            <person name="Huerta-Cepas J."/>
            <person name="Santos F."/>
            <person name="Yarza P."/>
            <person name="Brito-Echeverria J."/>
            <person name="Lucio M."/>
            <person name="Schmitt-Kopplin P."/>
            <person name="Meseguer I."/>
            <person name="Schenowitz C."/>
            <person name="Dossat C."/>
            <person name="Barbe V."/>
            <person name="Dopazo J."/>
            <person name="Rossello-Mora R."/>
            <person name="Schuler M."/>
            <person name="Glockner F.O."/>
            <person name="Amann R."/>
            <person name="Gabaldon T."/>
            <person name="Anton J."/>
        </authorList>
    </citation>
    <scope>NUCLEOTIDE SEQUENCE [LARGE SCALE GENOMIC DNA]</scope>
    <source>
        <strain evidence="12 13">M8</strain>
    </source>
</reference>
<organism evidence="12 13">
    <name type="scientific">Salinibacter ruber (strain M8)</name>
    <dbReference type="NCBI Taxonomy" id="761659"/>
    <lineage>
        <taxon>Bacteria</taxon>
        <taxon>Pseudomonadati</taxon>
        <taxon>Rhodothermota</taxon>
        <taxon>Rhodothermia</taxon>
        <taxon>Rhodothermales</taxon>
        <taxon>Salinibacteraceae</taxon>
        <taxon>Salinibacter</taxon>
    </lineage>
</organism>
<evidence type="ECO:0000256" key="10">
    <source>
        <dbReference type="PIRSR" id="PIRSR600101-2"/>
    </source>
</evidence>
<reference evidence="13" key="2">
    <citation type="submission" date="2010-04" db="EMBL/GenBank/DDBJ databases">
        <title>Genome sequence of Salinibacter ruber M8.</title>
        <authorList>
            <consortium name="Genoscope"/>
        </authorList>
    </citation>
    <scope>NUCLEOTIDE SEQUENCE [LARGE SCALE GENOMIC DNA]</scope>
    <source>
        <strain evidence="13">M8</strain>
    </source>
</reference>
<accession>D5H7K4</accession>
<dbReference type="EMBL" id="FP565814">
    <property type="protein sequence ID" value="CBH24009.1"/>
    <property type="molecule type" value="Genomic_DNA"/>
</dbReference>
<dbReference type="MEROPS" id="T03.001"/>
<evidence type="ECO:0000256" key="5">
    <source>
        <dbReference type="ARBA" id="ARBA00022801"/>
    </source>
</evidence>
<comment type="catalytic activity">
    <reaction evidence="1 11">
        <text>an S-substituted glutathione + H2O = an S-substituted L-cysteinylglycine + L-glutamate</text>
        <dbReference type="Rhea" id="RHEA:59468"/>
        <dbReference type="ChEBI" id="CHEBI:15377"/>
        <dbReference type="ChEBI" id="CHEBI:29985"/>
        <dbReference type="ChEBI" id="CHEBI:90779"/>
        <dbReference type="ChEBI" id="CHEBI:143103"/>
        <dbReference type="EC" id="3.4.19.13"/>
    </reaction>
</comment>
<dbReference type="GO" id="GO:0006751">
    <property type="term" value="P:glutathione catabolic process"/>
    <property type="evidence" value="ECO:0007669"/>
    <property type="project" value="UniProtKB-UniRule"/>
</dbReference>
<evidence type="ECO:0000256" key="7">
    <source>
        <dbReference type="ARBA" id="ARBA00023315"/>
    </source>
</evidence>
<comment type="catalytic activity">
    <reaction evidence="2 11">
        <text>glutathione + H2O = L-cysteinylglycine + L-glutamate</text>
        <dbReference type="Rhea" id="RHEA:28807"/>
        <dbReference type="ChEBI" id="CHEBI:15377"/>
        <dbReference type="ChEBI" id="CHEBI:29985"/>
        <dbReference type="ChEBI" id="CHEBI:57925"/>
        <dbReference type="ChEBI" id="CHEBI:61694"/>
        <dbReference type="EC" id="3.4.19.13"/>
    </reaction>
</comment>
<dbReference type="PATRIC" id="fig|761659.10.peg.1207"/>
<feature type="binding site" evidence="10">
    <location>
        <position position="451"/>
    </location>
    <ligand>
        <name>L-glutamate</name>
        <dbReference type="ChEBI" id="CHEBI:29985"/>
    </ligand>
</feature>
<feature type="binding site" evidence="10">
    <location>
        <begin position="480"/>
        <end position="481"/>
    </location>
    <ligand>
        <name>L-glutamate</name>
        <dbReference type="ChEBI" id="CHEBI:29985"/>
    </ligand>
</feature>
<dbReference type="NCBIfam" id="TIGR00066">
    <property type="entry name" value="g_glut_trans"/>
    <property type="match status" value="1"/>
</dbReference>
<comment type="pathway">
    <text evidence="11">Sulfur metabolism; glutathione metabolism.</text>
</comment>
<dbReference type="Proteomes" id="UP000000933">
    <property type="component" value="Chromosome"/>
</dbReference>
<evidence type="ECO:0000256" key="8">
    <source>
        <dbReference type="ARBA" id="ARBA00047417"/>
    </source>
</evidence>
<feature type="binding site" evidence="10">
    <location>
        <position position="503"/>
    </location>
    <ligand>
        <name>L-glutamate</name>
        <dbReference type="ChEBI" id="CHEBI:29985"/>
    </ligand>
</feature>
<dbReference type="InterPro" id="IPR043138">
    <property type="entry name" value="GGT_lsub"/>
</dbReference>
<feature type="binding site" evidence="10">
    <location>
        <begin position="427"/>
        <end position="429"/>
    </location>
    <ligand>
        <name>L-glutamate</name>
        <dbReference type="ChEBI" id="CHEBI:29985"/>
    </ligand>
</feature>
<comment type="catalytic activity">
    <reaction evidence="8 11">
        <text>an N-terminal (5-L-glutamyl)-[peptide] + an alpha-amino acid = 5-L-glutamyl amino acid + an N-terminal L-alpha-aminoacyl-[peptide]</text>
        <dbReference type="Rhea" id="RHEA:23904"/>
        <dbReference type="Rhea" id="RHEA-COMP:9780"/>
        <dbReference type="Rhea" id="RHEA-COMP:9795"/>
        <dbReference type="ChEBI" id="CHEBI:77644"/>
        <dbReference type="ChEBI" id="CHEBI:78597"/>
        <dbReference type="ChEBI" id="CHEBI:78599"/>
        <dbReference type="ChEBI" id="CHEBI:78608"/>
        <dbReference type="EC" id="2.3.2.2"/>
    </reaction>
</comment>
<keyword evidence="6 11" id="KW-0865">Zymogen</keyword>
<dbReference type="PANTHER" id="PTHR43199:SF1">
    <property type="entry name" value="GLUTATHIONE HYDROLASE PROENZYME"/>
    <property type="match status" value="1"/>
</dbReference>
<evidence type="ECO:0000256" key="2">
    <source>
        <dbReference type="ARBA" id="ARBA00001089"/>
    </source>
</evidence>
<name>D5H7K4_SALRM</name>
<evidence type="ECO:0000313" key="13">
    <source>
        <dbReference type="Proteomes" id="UP000000933"/>
    </source>
</evidence>
<dbReference type="KEGG" id="srm:SRM_01088"/>
<keyword evidence="4 11" id="KW-0808">Transferase</keyword>
<dbReference type="EC" id="2.3.2.2" evidence="11"/>
<comment type="subunit">
    <text evidence="11">This enzyme consists of two polypeptide chains, which are synthesized in precursor form from a single polypeptide.</text>
</comment>
<keyword evidence="11" id="KW-0317">Glutathione biosynthesis</keyword>
<comment type="PTM">
    <text evidence="11">Cleaved by autocatalysis into a large and a small subunit.</text>
</comment>
<dbReference type="InterPro" id="IPR029055">
    <property type="entry name" value="Ntn_hydrolases_N"/>
</dbReference>
<feature type="binding site" evidence="10">
    <location>
        <position position="130"/>
    </location>
    <ligand>
        <name>L-glutamate</name>
        <dbReference type="ChEBI" id="CHEBI:29985"/>
    </ligand>
</feature>
<dbReference type="GO" id="GO:0006750">
    <property type="term" value="P:glutathione biosynthetic process"/>
    <property type="evidence" value="ECO:0007669"/>
    <property type="project" value="UniProtKB-KW"/>
</dbReference>
<evidence type="ECO:0000256" key="3">
    <source>
        <dbReference type="ARBA" id="ARBA00009381"/>
    </source>
</evidence>
<comment type="similarity">
    <text evidence="3 11">Belongs to the gamma-glutamyltransferase family.</text>
</comment>
<proteinExistence type="inferred from homology"/>
<dbReference type="AlphaFoldDB" id="D5H7K4"/>
<dbReference type="PANTHER" id="PTHR43199">
    <property type="entry name" value="GLUTATHIONE HYDROLASE"/>
    <property type="match status" value="1"/>
</dbReference>
<gene>
    <name evidence="12" type="primary">ggt</name>
    <name evidence="12" type="ordered locus">SRM_01088</name>
</gene>
<dbReference type="UniPathway" id="UPA00204"/>
<dbReference type="GO" id="GO:0103068">
    <property type="term" value="F:leukotriene C4 gamma-glutamyl transferase activity"/>
    <property type="evidence" value="ECO:0007669"/>
    <property type="project" value="UniProtKB-EC"/>
</dbReference>